<dbReference type="PANTHER" id="PTHR44329:SF289">
    <property type="entry name" value="SERINE_THREONINE-PROTEIN KINASE VIK"/>
    <property type="match status" value="1"/>
</dbReference>
<dbReference type="SMR" id="A0A2P4PHF7"/>
<dbReference type="InterPro" id="IPR011990">
    <property type="entry name" value="TPR-like_helical_dom_sf"/>
</dbReference>
<gene>
    <name evidence="3" type="ORF">GLOIN_2v462891</name>
</gene>
<dbReference type="VEuPathDB" id="FungiDB:RhiirFUN_021441"/>
<dbReference type="InterPro" id="IPR000719">
    <property type="entry name" value="Prot_kinase_dom"/>
</dbReference>
<dbReference type="GO" id="GO:0005524">
    <property type="term" value="F:ATP binding"/>
    <property type="evidence" value="ECO:0007669"/>
    <property type="project" value="InterPro"/>
</dbReference>
<protein>
    <submittedName>
        <fullName evidence="3">Kinase-like domain-containing protein</fullName>
    </submittedName>
</protein>
<dbReference type="Pfam" id="PF08238">
    <property type="entry name" value="Sel1"/>
    <property type="match status" value="6"/>
</dbReference>
<evidence type="ECO:0000259" key="2">
    <source>
        <dbReference type="PROSITE" id="PS50011"/>
    </source>
</evidence>
<proteinExistence type="predicted"/>
<reference evidence="3 4" key="1">
    <citation type="journal article" date="2013" name="Proc. Natl. Acad. Sci. U.S.A.">
        <title>Genome of an arbuscular mycorrhizal fungus provides insight into the oldest plant symbiosis.</title>
        <authorList>
            <person name="Tisserant E."/>
            <person name="Malbreil M."/>
            <person name="Kuo A."/>
            <person name="Kohler A."/>
            <person name="Symeonidi A."/>
            <person name="Balestrini R."/>
            <person name="Charron P."/>
            <person name="Duensing N."/>
            <person name="Frei Dit Frey N."/>
            <person name="Gianinazzi-Pearson V."/>
            <person name="Gilbert L.B."/>
            <person name="Handa Y."/>
            <person name="Herr J.R."/>
            <person name="Hijri M."/>
            <person name="Koul R."/>
            <person name="Kawaguchi M."/>
            <person name="Krajinski F."/>
            <person name="Lammers P.J."/>
            <person name="Masclaux F.G."/>
            <person name="Murat C."/>
            <person name="Morin E."/>
            <person name="Ndikumana S."/>
            <person name="Pagni M."/>
            <person name="Petitpierre D."/>
            <person name="Requena N."/>
            <person name="Rosikiewicz P."/>
            <person name="Riley R."/>
            <person name="Saito K."/>
            <person name="San Clemente H."/>
            <person name="Shapiro H."/>
            <person name="van Tuinen D."/>
            <person name="Becard G."/>
            <person name="Bonfante P."/>
            <person name="Paszkowski U."/>
            <person name="Shachar-Hill Y.Y."/>
            <person name="Tuskan G.A."/>
            <person name="Young P.W."/>
            <person name="Sanders I.R."/>
            <person name="Henrissat B."/>
            <person name="Rensing S.A."/>
            <person name="Grigoriev I.V."/>
            <person name="Corradi N."/>
            <person name="Roux C."/>
            <person name="Martin F."/>
        </authorList>
    </citation>
    <scope>NUCLEOTIDE SEQUENCE [LARGE SCALE GENOMIC DNA]</scope>
    <source>
        <strain evidence="3 4">DAOM 197198</strain>
    </source>
</reference>
<dbReference type="PANTHER" id="PTHR44329">
    <property type="entry name" value="SERINE/THREONINE-PROTEIN KINASE TNNI3K-RELATED"/>
    <property type="match status" value="1"/>
</dbReference>
<sequence length="652" mass="75854">MSSTPSPNNSVHSNRRSNPCINWIEEAIAKRHIKYYEYKNFNNIKEISTGTYGKIYRANWKNSNKYLSLKSYFVRDNSTIKEIIHEVKLQREVDFHNNVIRFYGITVLDQDNEDEQLQKYWVVMEYADGGTLQQYLKRKFYELTWNDKFSLAYQLASAVSYLHEEGIVHRDLNSTSIMVHQNTIKLADFGVSKRIKEASKRQINFGSFPYIDPKLFSNQINKNNPTKIYTLNERSDVYSVGVLLWEISSGIPPYDGIDDDNLHWKIFQGLRENPVPDTPISYIDLYNDCWDGEPENRPTMNQVVSRLNNIIVESYKTINNYQTDDFIINVQFKPEDELSIMVDRIVNLIFKLTNEGKEPKFRNKYILDYINIYNISLKELYSWLLNNQNNSTSIFLLGYFNYTGIGTSENRNNAFELFFNASKHNHVLAQYYIGLCYKCGYGTIKNQGLAFEYFKKCANKDFAAGQLNLGYLYEHGTDVKEDLKIAVEWYEKASINGNIIASYNLGLCYKNGIGINANNKKAFELFKKSAEGEYLNGITMLGYFYKNGIGTSTNKQEAFHLYQKASYLGDETAQYNLALMYENGIGIVKDIDQGIYWYKKSSENGFQKAKERLEEISKLSNRKNVNNNNMIIIKIFLSYLFLSLIYCIVHIF</sequence>
<accession>A0A2P4PHF7</accession>
<evidence type="ECO:0000313" key="4">
    <source>
        <dbReference type="Proteomes" id="UP000018888"/>
    </source>
</evidence>
<dbReference type="InterPro" id="IPR051681">
    <property type="entry name" value="Ser/Thr_Kinases-Pseudokinases"/>
</dbReference>
<dbReference type="InterPro" id="IPR006597">
    <property type="entry name" value="Sel1-like"/>
</dbReference>
<dbReference type="InterPro" id="IPR001245">
    <property type="entry name" value="Ser-Thr/Tyr_kinase_cat_dom"/>
</dbReference>
<dbReference type="PROSITE" id="PS50011">
    <property type="entry name" value="PROTEIN_KINASE_DOM"/>
    <property type="match status" value="1"/>
</dbReference>
<reference evidence="3 4" key="2">
    <citation type="journal article" date="2018" name="New Phytol.">
        <title>High intraspecific genome diversity in the model arbuscular mycorrhizal symbiont Rhizophagus irregularis.</title>
        <authorList>
            <person name="Chen E.C.H."/>
            <person name="Morin E."/>
            <person name="Beaudet D."/>
            <person name="Noel J."/>
            <person name="Yildirir G."/>
            <person name="Ndikumana S."/>
            <person name="Charron P."/>
            <person name="St-Onge C."/>
            <person name="Giorgi J."/>
            <person name="Kruger M."/>
            <person name="Marton T."/>
            <person name="Ropars J."/>
            <person name="Grigoriev I.V."/>
            <person name="Hainaut M."/>
            <person name="Henrissat B."/>
            <person name="Roux C."/>
            <person name="Martin F."/>
            <person name="Corradi N."/>
        </authorList>
    </citation>
    <scope>NUCLEOTIDE SEQUENCE [LARGE SCALE GENOMIC DNA]</scope>
    <source>
        <strain evidence="3 4">DAOM 197198</strain>
    </source>
</reference>
<dbReference type="AlphaFoldDB" id="A0A2P4PHF7"/>
<keyword evidence="1" id="KW-0472">Membrane</keyword>
<evidence type="ECO:0000256" key="1">
    <source>
        <dbReference type="SAM" id="Phobius"/>
    </source>
</evidence>
<dbReference type="Gene3D" id="1.10.510.10">
    <property type="entry name" value="Transferase(Phosphotransferase) domain 1"/>
    <property type="match status" value="1"/>
</dbReference>
<feature type="domain" description="Protein kinase" evidence="2">
    <location>
        <begin position="41"/>
        <end position="311"/>
    </location>
</feature>
<dbReference type="InterPro" id="IPR011009">
    <property type="entry name" value="Kinase-like_dom_sf"/>
</dbReference>
<dbReference type="PRINTS" id="PR00109">
    <property type="entry name" value="TYRKINASE"/>
</dbReference>
<dbReference type="Pfam" id="PF07714">
    <property type="entry name" value="PK_Tyr_Ser-Thr"/>
    <property type="match status" value="1"/>
</dbReference>
<comment type="caution">
    <text evidence="3">The sequence shown here is derived from an EMBL/GenBank/DDBJ whole genome shotgun (WGS) entry which is preliminary data.</text>
</comment>
<dbReference type="Gene3D" id="1.25.40.10">
    <property type="entry name" value="Tetratricopeptide repeat domain"/>
    <property type="match status" value="2"/>
</dbReference>
<keyword evidence="1" id="KW-0812">Transmembrane</keyword>
<feature type="transmembrane region" description="Helical" evidence="1">
    <location>
        <begin position="630"/>
        <end position="649"/>
    </location>
</feature>
<name>A0A2P4PHF7_RHIID</name>
<keyword evidence="4" id="KW-1185">Reference proteome</keyword>
<dbReference type="SUPFAM" id="SSF56112">
    <property type="entry name" value="Protein kinase-like (PK-like)"/>
    <property type="match status" value="1"/>
</dbReference>
<dbReference type="Proteomes" id="UP000018888">
    <property type="component" value="Unassembled WGS sequence"/>
</dbReference>
<keyword evidence="1" id="KW-1133">Transmembrane helix</keyword>
<dbReference type="SMART" id="SM00671">
    <property type="entry name" value="SEL1"/>
    <property type="match status" value="6"/>
</dbReference>
<evidence type="ECO:0000313" key="3">
    <source>
        <dbReference type="EMBL" id="POG64777.1"/>
    </source>
</evidence>
<organism evidence="3 4">
    <name type="scientific">Rhizophagus irregularis (strain DAOM 181602 / DAOM 197198 / MUCL 43194)</name>
    <name type="common">Arbuscular mycorrhizal fungus</name>
    <name type="synonym">Glomus intraradices</name>
    <dbReference type="NCBI Taxonomy" id="747089"/>
    <lineage>
        <taxon>Eukaryota</taxon>
        <taxon>Fungi</taxon>
        <taxon>Fungi incertae sedis</taxon>
        <taxon>Mucoromycota</taxon>
        <taxon>Glomeromycotina</taxon>
        <taxon>Glomeromycetes</taxon>
        <taxon>Glomerales</taxon>
        <taxon>Glomeraceae</taxon>
        <taxon>Rhizophagus</taxon>
    </lineage>
</organism>
<dbReference type="GO" id="GO:0004674">
    <property type="term" value="F:protein serine/threonine kinase activity"/>
    <property type="evidence" value="ECO:0007669"/>
    <property type="project" value="TreeGrafter"/>
</dbReference>
<dbReference type="EMBL" id="AUPC02000231">
    <property type="protein sequence ID" value="POG64777.1"/>
    <property type="molecule type" value="Genomic_DNA"/>
</dbReference>
<dbReference type="SUPFAM" id="SSF81901">
    <property type="entry name" value="HCP-like"/>
    <property type="match status" value="1"/>
</dbReference>